<keyword evidence="10" id="KW-1185">Reference proteome</keyword>
<dbReference type="Proteomes" id="UP000472971">
    <property type="component" value="Unassembled WGS sequence"/>
</dbReference>
<organism evidence="9 10">
    <name type="scientific">Bacillus aquiflavi</name>
    <dbReference type="NCBI Taxonomy" id="2672567"/>
    <lineage>
        <taxon>Bacteria</taxon>
        <taxon>Bacillati</taxon>
        <taxon>Bacillota</taxon>
        <taxon>Bacilli</taxon>
        <taxon>Bacillales</taxon>
        <taxon>Bacillaceae</taxon>
        <taxon>Bacillus</taxon>
    </lineage>
</organism>
<evidence type="ECO:0000256" key="4">
    <source>
        <dbReference type="ARBA" id="ARBA00022989"/>
    </source>
</evidence>
<dbReference type="InterPro" id="IPR005744">
    <property type="entry name" value="Hy-lIII"/>
</dbReference>
<comment type="similarity">
    <text evidence="2">Belongs to the UPF0073 (Hly-III) family.</text>
</comment>
<keyword evidence="5 7" id="KW-0472">Membrane</keyword>
<evidence type="ECO:0000256" key="1">
    <source>
        <dbReference type="ARBA" id="ARBA00004127"/>
    </source>
</evidence>
<feature type="transmembrane region" description="Helical" evidence="7">
    <location>
        <begin position="12"/>
        <end position="34"/>
    </location>
</feature>
<sequence length="207" mass="23524">MTYTIREEVANAITHGIGFLLSIPAFVLLIIFSLKTNDPWYVVSFTVFGGSMILLYLFSTLTHSIQHRKAKYVFEILDHAAIYILIAGTYTPFVLIPLRGGLGWILFGVIWTLAIAGIVFKMFFVKKFIILSTLIYIMMGWLVIIAIKPLYEALGTSGFTLLLTGGILYTIGSLFYVWRKIPYHHAIWHIFVLAGSSFMYFCILLYV</sequence>
<feature type="binding site" evidence="6">
    <location>
        <position position="185"/>
    </location>
    <ligand>
        <name>Zn(2+)</name>
        <dbReference type="ChEBI" id="CHEBI:29105"/>
    </ligand>
</feature>
<dbReference type="EMBL" id="JACEIO010000027">
    <property type="protein sequence ID" value="MBA4537776.1"/>
    <property type="molecule type" value="Genomic_DNA"/>
</dbReference>
<evidence type="ECO:0000256" key="6">
    <source>
        <dbReference type="PIRSR" id="PIRSR604254-1"/>
    </source>
</evidence>
<feature type="binding site" evidence="6">
    <location>
        <position position="189"/>
    </location>
    <ligand>
        <name>Zn(2+)</name>
        <dbReference type="ChEBI" id="CHEBI:29105"/>
    </ligand>
</feature>
<feature type="transmembrane region" description="Helical" evidence="7">
    <location>
        <begin position="104"/>
        <end position="123"/>
    </location>
</feature>
<evidence type="ECO:0000313" key="10">
    <source>
        <dbReference type="Proteomes" id="UP000472971"/>
    </source>
</evidence>
<evidence type="ECO:0000313" key="11">
    <source>
        <dbReference type="Proteomes" id="UP000570010"/>
    </source>
</evidence>
<dbReference type="NCBIfam" id="TIGR01065">
    <property type="entry name" value="hlyIII"/>
    <property type="match status" value="1"/>
</dbReference>
<name>A0A6B3VYQ5_9BACI</name>
<comment type="subcellular location">
    <subcellularLocation>
        <location evidence="1">Endomembrane system</location>
        <topology evidence="1">Multi-pass membrane protein</topology>
    </subcellularLocation>
</comment>
<comment type="caution">
    <text evidence="9">The sequence shown here is derived from an EMBL/GenBank/DDBJ whole genome shotgun (WGS) entry which is preliminary data.</text>
</comment>
<feature type="transmembrane region" description="Helical" evidence="7">
    <location>
        <begin position="185"/>
        <end position="206"/>
    </location>
</feature>
<feature type="transmembrane region" description="Helical" evidence="7">
    <location>
        <begin position="128"/>
        <end position="147"/>
    </location>
</feature>
<dbReference type="Pfam" id="PF03006">
    <property type="entry name" value="HlyIII"/>
    <property type="match status" value="1"/>
</dbReference>
<evidence type="ECO:0000256" key="7">
    <source>
        <dbReference type="SAM" id="Phobius"/>
    </source>
</evidence>
<dbReference type="InterPro" id="IPR004254">
    <property type="entry name" value="AdipoR/HlyIII-related"/>
</dbReference>
<feature type="transmembrane region" description="Helical" evidence="7">
    <location>
        <begin position="159"/>
        <end position="178"/>
    </location>
</feature>
<evidence type="ECO:0000313" key="8">
    <source>
        <dbReference type="EMBL" id="MBA4537776.1"/>
    </source>
</evidence>
<accession>A0A6B3VYQ5</accession>
<dbReference type="GO" id="GO:0012505">
    <property type="term" value="C:endomembrane system"/>
    <property type="evidence" value="ECO:0007669"/>
    <property type="project" value="UniProtKB-SubCell"/>
</dbReference>
<keyword evidence="6" id="KW-0479">Metal-binding</keyword>
<keyword evidence="3 7" id="KW-0812">Transmembrane</keyword>
<keyword evidence="4 7" id="KW-1133">Transmembrane helix</keyword>
<dbReference type="GO" id="GO:0016020">
    <property type="term" value="C:membrane"/>
    <property type="evidence" value="ECO:0007669"/>
    <property type="project" value="InterPro"/>
</dbReference>
<evidence type="ECO:0000256" key="3">
    <source>
        <dbReference type="ARBA" id="ARBA00022692"/>
    </source>
</evidence>
<reference evidence="8 11" key="2">
    <citation type="submission" date="2020-07" db="EMBL/GenBank/DDBJ databases">
        <authorList>
            <person name="Feng H."/>
        </authorList>
    </citation>
    <scope>NUCLEOTIDE SEQUENCE [LARGE SCALE GENOMIC DNA]</scope>
    <source>
        <strain evidence="11">s-12</strain>
        <strain evidence="8">S-12</strain>
    </source>
</reference>
<dbReference type="GO" id="GO:0140911">
    <property type="term" value="F:pore-forming activity"/>
    <property type="evidence" value="ECO:0007669"/>
    <property type="project" value="InterPro"/>
</dbReference>
<feature type="transmembrane region" description="Helical" evidence="7">
    <location>
        <begin position="40"/>
        <end position="59"/>
    </location>
</feature>
<evidence type="ECO:0000256" key="5">
    <source>
        <dbReference type="ARBA" id="ARBA00023136"/>
    </source>
</evidence>
<dbReference type="GO" id="GO:0046872">
    <property type="term" value="F:metal ion binding"/>
    <property type="evidence" value="ECO:0007669"/>
    <property type="project" value="UniProtKB-KW"/>
</dbReference>
<reference evidence="9 10" key="1">
    <citation type="submission" date="2020-02" db="EMBL/GenBank/DDBJ databases">
        <title>Bacillus aquiflavi sp. nov., isolated from yellow water of strong flavor Chinese baijiu in Yibin region of China.</title>
        <authorList>
            <person name="Xie J."/>
        </authorList>
    </citation>
    <scope>NUCLEOTIDE SEQUENCE [LARGE SCALE GENOMIC DNA]</scope>
    <source>
        <strain evidence="9 10">3H-10</strain>
    </source>
</reference>
<dbReference type="EMBL" id="JAAIWN010000025">
    <property type="protein sequence ID" value="NEY82032.1"/>
    <property type="molecule type" value="Genomic_DNA"/>
</dbReference>
<gene>
    <name evidence="9" type="ORF">G4D64_11090</name>
    <name evidence="8" type="ORF">H1Z61_11700</name>
</gene>
<dbReference type="Proteomes" id="UP000570010">
    <property type="component" value="Unassembled WGS sequence"/>
</dbReference>
<feature type="binding site" evidence="6">
    <location>
        <position position="63"/>
    </location>
    <ligand>
        <name>Zn(2+)</name>
        <dbReference type="ChEBI" id="CHEBI:29105"/>
    </ligand>
</feature>
<evidence type="ECO:0000256" key="2">
    <source>
        <dbReference type="ARBA" id="ARBA00008488"/>
    </source>
</evidence>
<evidence type="ECO:0000313" key="9">
    <source>
        <dbReference type="EMBL" id="NEY82032.1"/>
    </source>
</evidence>
<proteinExistence type="inferred from homology"/>
<dbReference type="PANTHER" id="PTHR20855:SF129">
    <property type="entry name" value="HEMOLYSIN-3 HOMOLOG"/>
    <property type="match status" value="1"/>
</dbReference>
<dbReference type="RefSeq" id="WP_163242419.1">
    <property type="nucleotide sequence ID" value="NZ_CP082780.1"/>
</dbReference>
<dbReference type="PANTHER" id="PTHR20855">
    <property type="entry name" value="ADIPOR/PROGESTIN RECEPTOR-RELATED"/>
    <property type="match status" value="1"/>
</dbReference>
<keyword evidence="6" id="KW-0862">Zinc</keyword>
<protein>
    <submittedName>
        <fullName evidence="9">Hemolysin III family protein</fullName>
    </submittedName>
</protein>
<feature type="transmembrane region" description="Helical" evidence="7">
    <location>
        <begin position="80"/>
        <end position="98"/>
    </location>
</feature>
<dbReference type="AlphaFoldDB" id="A0A6B3VYQ5"/>